<reference evidence="1 2" key="1">
    <citation type="journal article" date="2018" name="Mycol. Prog.">
        <title>Coniella lustricola, a new species from submerged detritus.</title>
        <authorList>
            <person name="Raudabaugh D.B."/>
            <person name="Iturriaga T."/>
            <person name="Carver A."/>
            <person name="Mondo S."/>
            <person name="Pangilinan J."/>
            <person name="Lipzen A."/>
            <person name="He G."/>
            <person name="Amirebrahimi M."/>
            <person name="Grigoriev I.V."/>
            <person name="Miller A.N."/>
        </authorList>
    </citation>
    <scope>NUCLEOTIDE SEQUENCE [LARGE SCALE GENOMIC DNA]</scope>
    <source>
        <strain evidence="1 2">B22-T-1</strain>
    </source>
</reference>
<dbReference type="AlphaFoldDB" id="A0A2T2ZYN6"/>
<dbReference type="InParanoid" id="A0A2T2ZYN6"/>
<accession>A0A2T2ZYN6</accession>
<sequence>MKTVSYSGLEFEINLLSNPSEFLDYIKSGARIWTTLNDLFCESRCSQNYGTTDTLVAGKAQLAALCLAEILRGGSQRVRRPYASKNLRMKEETGSTSIIMLAMFTSAVLSGNLTSLTSLAIRPSIFILKYVNSATSQTRPWPTRDAVALWLWVCWSSESWTPGSTN</sequence>
<evidence type="ECO:0000313" key="1">
    <source>
        <dbReference type="EMBL" id="PSR79735.1"/>
    </source>
</evidence>
<name>A0A2T2ZYN6_9PEZI</name>
<protein>
    <submittedName>
        <fullName evidence="1">Uncharacterized protein</fullName>
    </submittedName>
</protein>
<evidence type="ECO:0000313" key="2">
    <source>
        <dbReference type="Proteomes" id="UP000241462"/>
    </source>
</evidence>
<gene>
    <name evidence="1" type="ORF">BD289DRAFT_87014</name>
</gene>
<organism evidence="1 2">
    <name type="scientific">Coniella lustricola</name>
    <dbReference type="NCBI Taxonomy" id="2025994"/>
    <lineage>
        <taxon>Eukaryota</taxon>
        <taxon>Fungi</taxon>
        <taxon>Dikarya</taxon>
        <taxon>Ascomycota</taxon>
        <taxon>Pezizomycotina</taxon>
        <taxon>Sordariomycetes</taxon>
        <taxon>Sordariomycetidae</taxon>
        <taxon>Diaporthales</taxon>
        <taxon>Schizoparmaceae</taxon>
        <taxon>Coniella</taxon>
    </lineage>
</organism>
<dbReference type="Proteomes" id="UP000241462">
    <property type="component" value="Unassembled WGS sequence"/>
</dbReference>
<dbReference type="EMBL" id="KZ678556">
    <property type="protein sequence ID" value="PSR79735.1"/>
    <property type="molecule type" value="Genomic_DNA"/>
</dbReference>
<keyword evidence="2" id="KW-1185">Reference proteome</keyword>
<proteinExistence type="predicted"/>